<reference evidence="1 2" key="1">
    <citation type="submission" date="2012-12" db="EMBL/GenBank/DDBJ databases">
        <title>Genome assembly of Fulvivirga imtechensis AK7.</title>
        <authorList>
            <person name="Nupur N."/>
            <person name="Khatri I."/>
            <person name="Kumar R."/>
            <person name="Subramanian S."/>
            <person name="Pinnaka A."/>
        </authorList>
    </citation>
    <scope>NUCLEOTIDE SEQUENCE [LARGE SCALE GENOMIC DNA]</scope>
    <source>
        <strain evidence="1 2">AK7</strain>
    </source>
</reference>
<dbReference type="STRING" id="1237149.C900_02918"/>
<gene>
    <name evidence="1" type="ORF">C900_02918</name>
</gene>
<comment type="caution">
    <text evidence="1">The sequence shown here is derived from an EMBL/GenBank/DDBJ whole genome shotgun (WGS) entry which is preliminary data.</text>
</comment>
<accession>L8JSZ1</accession>
<dbReference type="SUPFAM" id="SSF54637">
    <property type="entry name" value="Thioesterase/thiol ester dehydrase-isomerase"/>
    <property type="match status" value="1"/>
</dbReference>
<dbReference type="OrthoDB" id="826697at2"/>
<dbReference type="Pfam" id="PF22817">
    <property type="entry name" value="ApeP-like"/>
    <property type="match status" value="1"/>
</dbReference>
<dbReference type="InterPro" id="IPR016776">
    <property type="entry name" value="ApeP-like_dehydratase"/>
</dbReference>
<name>L8JSZ1_9BACT</name>
<organism evidence="1 2">
    <name type="scientific">Fulvivirga imtechensis AK7</name>
    <dbReference type="NCBI Taxonomy" id="1237149"/>
    <lineage>
        <taxon>Bacteria</taxon>
        <taxon>Pseudomonadati</taxon>
        <taxon>Bacteroidota</taxon>
        <taxon>Cytophagia</taxon>
        <taxon>Cytophagales</taxon>
        <taxon>Fulvivirgaceae</taxon>
        <taxon>Fulvivirga</taxon>
    </lineage>
</organism>
<proteinExistence type="predicted"/>
<dbReference type="EMBL" id="AMZN01000043">
    <property type="protein sequence ID" value="ELR71303.1"/>
    <property type="molecule type" value="Genomic_DNA"/>
</dbReference>
<evidence type="ECO:0000313" key="1">
    <source>
        <dbReference type="EMBL" id="ELR71303.1"/>
    </source>
</evidence>
<protein>
    <submittedName>
        <fullName evidence="1">Uncharacterized protein</fullName>
    </submittedName>
</protein>
<dbReference type="RefSeq" id="WP_009580245.1">
    <property type="nucleotide sequence ID" value="NZ_AMZN01000043.1"/>
</dbReference>
<keyword evidence="2" id="KW-1185">Reference proteome</keyword>
<dbReference type="Proteomes" id="UP000011135">
    <property type="component" value="Unassembled WGS sequence"/>
</dbReference>
<dbReference type="AlphaFoldDB" id="L8JSZ1"/>
<sequence length="147" mass="16065">MNPIKQGDDLLQYIPQRHPFVMVTALYQHEDKEVVSGLTIEERNVLVNNGLLQEGGLIENMAQTAALYAGLKAAEAGKNAPVGFIAGIKHVLIEELPAVGQSIHTKVAIVDEVMDIQIAQAAVYGEDDRMLAKCELRIFIKKEENAG</sequence>
<evidence type="ECO:0000313" key="2">
    <source>
        <dbReference type="Proteomes" id="UP000011135"/>
    </source>
</evidence>
<dbReference type="eggNOG" id="COG0764">
    <property type="taxonomic scope" value="Bacteria"/>
</dbReference>
<dbReference type="Gene3D" id="3.10.129.10">
    <property type="entry name" value="Hotdog Thioesterase"/>
    <property type="match status" value="1"/>
</dbReference>
<dbReference type="InterPro" id="IPR029069">
    <property type="entry name" value="HotDog_dom_sf"/>
</dbReference>